<dbReference type="InterPro" id="IPR027417">
    <property type="entry name" value="P-loop_NTPase"/>
</dbReference>
<evidence type="ECO:0000259" key="3">
    <source>
        <dbReference type="Pfam" id="PF01656"/>
    </source>
</evidence>
<dbReference type="InterPro" id="IPR005702">
    <property type="entry name" value="Wzc-like_C"/>
</dbReference>
<dbReference type="Proteomes" id="UP001138757">
    <property type="component" value="Unassembled WGS sequence"/>
</dbReference>
<dbReference type="EMBL" id="JAHGAW010000013">
    <property type="protein sequence ID" value="MBT2188950.1"/>
    <property type="molecule type" value="Genomic_DNA"/>
</dbReference>
<dbReference type="Gene3D" id="3.40.50.300">
    <property type="entry name" value="P-loop containing nucleotide triphosphate hydrolases"/>
    <property type="match status" value="1"/>
</dbReference>
<dbReference type="CDD" id="cd05387">
    <property type="entry name" value="BY-kinase"/>
    <property type="match status" value="1"/>
</dbReference>
<dbReference type="InterPro" id="IPR050445">
    <property type="entry name" value="Bact_polysacc_biosynth/exp"/>
</dbReference>
<comment type="caution">
    <text evidence="4">The sequence shown here is derived from an EMBL/GenBank/DDBJ whole genome shotgun (WGS) entry which is preliminary data.</text>
</comment>
<evidence type="ECO:0000256" key="1">
    <source>
        <dbReference type="ARBA" id="ARBA00022741"/>
    </source>
</evidence>
<dbReference type="PANTHER" id="PTHR32309:SF31">
    <property type="entry name" value="CAPSULAR EXOPOLYSACCHARIDE FAMILY"/>
    <property type="match status" value="1"/>
</dbReference>
<reference evidence="4" key="1">
    <citation type="submission" date="2021-05" db="EMBL/GenBank/DDBJ databases">
        <title>Genome of Sphingobium sp. strain.</title>
        <authorList>
            <person name="Fan R."/>
        </authorList>
    </citation>
    <scope>NUCLEOTIDE SEQUENCE</scope>
    <source>
        <strain evidence="4">H33</strain>
    </source>
</reference>
<protein>
    <submittedName>
        <fullName evidence="4">CpsD/CapB family tyrosine-protein kinase</fullName>
    </submittedName>
</protein>
<name>A0A9X1DEX6_9SPHN</name>
<keyword evidence="5" id="KW-1185">Reference proteome</keyword>
<dbReference type="InterPro" id="IPR002586">
    <property type="entry name" value="CobQ/CobB/MinD/ParA_Nub-bd_dom"/>
</dbReference>
<dbReference type="AlphaFoldDB" id="A0A9X1DEX6"/>
<feature type="domain" description="CobQ/CobB/MinD/ParA nucleotide binding" evidence="3">
    <location>
        <begin position="72"/>
        <end position="243"/>
    </location>
</feature>
<keyword evidence="1" id="KW-0547">Nucleotide-binding</keyword>
<gene>
    <name evidence="4" type="ORF">KK488_18550</name>
</gene>
<dbReference type="PANTHER" id="PTHR32309">
    <property type="entry name" value="TYROSINE-PROTEIN KINASE"/>
    <property type="match status" value="1"/>
</dbReference>
<dbReference type="Pfam" id="PF01656">
    <property type="entry name" value="CbiA"/>
    <property type="match status" value="1"/>
</dbReference>
<dbReference type="GO" id="GO:0016301">
    <property type="term" value="F:kinase activity"/>
    <property type="evidence" value="ECO:0007669"/>
    <property type="project" value="UniProtKB-KW"/>
</dbReference>
<dbReference type="SUPFAM" id="SSF52540">
    <property type="entry name" value="P-loop containing nucleoside triphosphate hydrolases"/>
    <property type="match status" value="1"/>
</dbReference>
<evidence type="ECO:0000313" key="5">
    <source>
        <dbReference type="Proteomes" id="UP001138757"/>
    </source>
</evidence>
<evidence type="ECO:0000313" key="4">
    <source>
        <dbReference type="EMBL" id="MBT2188950.1"/>
    </source>
</evidence>
<proteinExistence type="predicted"/>
<keyword evidence="4" id="KW-0418">Kinase</keyword>
<keyword evidence="4" id="KW-0808">Transferase</keyword>
<sequence>MSDELTLTKSLSTPFLIPNQSDLALFTPDWQVLENNHIVGFNSRHISSRPFSLLRSQMVKRMKARGHKLVGVTSPAPGAGKSFLTANLAATLSRLPNHQIHVFDLDVRRASLSANFGLLGEIGFERFLAGETDDLTRIGRHVEGTNLSLYPCYANDLETMPLLASERFAAFISSLRSLGEEHIVLFDMPPVFANDDAMVVASQIDAYLMVIEQGRNSQKQVTDAMRLLDPSDCIGSVLNRYDGGVGDPYGYSYGAYGKYTDYFSKGD</sequence>
<keyword evidence="2" id="KW-0067">ATP-binding</keyword>
<accession>A0A9X1DEX6</accession>
<evidence type="ECO:0000256" key="2">
    <source>
        <dbReference type="ARBA" id="ARBA00022840"/>
    </source>
</evidence>
<dbReference type="RefSeq" id="WP_214625199.1">
    <property type="nucleotide sequence ID" value="NZ_JAHGAW010000013.1"/>
</dbReference>
<organism evidence="4 5">
    <name type="scientific">Sphingobium nicotianae</name>
    <dbReference type="NCBI Taxonomy" id="2782607"/>
    <lineage>
        <taxon>Bacteria</taxon>
        <taxon>Pseudomonadati</taxon>
        <taxon>Pseudomonadota</taxon>
        <taxon>Alphaproteobacteria</taxon>
        <taxon>Sphingomonadales</taxon>
        <taxon>Sphingomonadaceae</taxon>
        <taxon>Sphingobium</taxon>
    </lineage>
</organism>